<protein>
    <submittedName>
        <fullName evidence="1">Uncharacterized protein</fullName>
    </submittedName>
</protein>
<dbReference type="STRING" id="37653.A0A0L8HJB2"/>
<name>A0A0L8HJB2_OCTBM</name>
<proteinExistence type="predicted"/>
<reference evidence="1" key="1">
    <citation type="submission" date="2015-07" db="EMBL/GenBank/DDBJ databases">
        <title>MeaNS - Measles Nucleotide Surveillance Program.</title>
        <authorList>
            <person name="Tran T."/>
            <person name="Druce J."/>
        </authorList>
    </citation>
    <scope>NUCLEOTIDE SEQUENCE</scope>
    <source>
        <strain evidence="1">UCB-OBI-ISO-001</strain>
        <tissue evidence="1">Gonad</tissue>
    </source>
</reference>
<organism evidence="1">
    <name type="scientific">Octopus bimaculoides</name>
    <name type="common">California two-spotted octopus</name>
    <dbReference type="NCBI Taxonomy" id="37653"/>
    <lineage>
        <taxon>Eukaryota</taxon>
        <taxon>Metazoa</taxon>
        <taxon>Spiralia</taxon>
        <taxon>Lophotrochozoa</taxon>
        <taxon>Mollusca</taxon>
        <taxon>Cephalopoda</taxon>
        <taxon>Coleoidea</taxon>
        <taxon>Octopodiformes</taxon>
        <taxon>Octopoda</taxon>
        <taxon>Incirrata</taxon>
        <taxon>Octopodidae</taxon>
        <taxon>Octopus</taxon>
    </lineage>
</organism>
<gene>
    <name evidence="1" type="ORF">OCBIM_22013207mg</name>
</gene>
<evidence type="ECO:0000313" key="1">
    <source>
        <dbReference type="EMBL" id="KOF89348.1"/>
    </source>
</evidence>
<dbReference type="OrthoDB" id="6088898at2759"/>
<accession>A0A0L8HJB2</accession>
<dbReference type="AlphaFoldDB" id="A0A0L8HJB2"/>
<dbReference type="EMBL" id="KQ418002">
    <property type="protein sequence ID" value="KOF89348.1"/>
    <property type="molecule type" value="Genomic_DNA"/>
</dbReference>
<sequence length="121" mass="13401">MQEYLNITEASHRQLSDDAESNCCHGTLGYAWDQPRMPCSAMKCCNQSETVAVIPVDYALGFCFRCMPKDKLLPVCYGAGLEVGSTNQSPDYTPRACCDDAKFAVIVNKWFAGMTIRCVAR</sequence>